<keyword evidence="1" id="KW-0804">Transcription</keyword>
<dbReference type="GO" id="GO:0005736">
    <property type="term" value="C:RNA polymerase I complex"/>
    <property type="evidence" value="ECO:0007669"/>
    <property type="project" value="TreeGrafter"/>
</dbReference>
<dbReference type="GO" id="GO:0003677">
    <property type="term" value="F:DNA binding"/>
    <property type="evidence" value="ECO:0007669"/>
    <property type="project" value="InterPro"/>
</dbReference>
<dbReference type="Pfam" id="PF01191">
    <property type="entry name" value="RNA_pol_Rpb5_C"/>
    <property type="match status" value="1"/>
</dbReference>
<dbReference type="GO" id="GO:0003899">
    <property type="term" value="F:DNA-directed RNA polymerase activity"/>
    <property type="evidence" value="ECO:0007669"/>
    <property type="project" value="InterPro"/>
</dbReference>
<protein>
    <recommendedName>
        <fullName evidence="2">RNA polymerase subunit H/Rpb5 C-terminal domain-containing protein</fullName>
    </recommendedName>
</protein>
<sequence length="219" mass="25073">MDFESIDVLYKSRLTILKILKDRGYNIKPYEKFGPFEIEKMASGDKEKALNMEVTRELSAESTMPTVCKVEYALPKVKNRLTGFLRKLLIHDETGEDLIDAKKTEIVVITMETIGDTFHIAALNQWAKKNIRISFFDARALIINPLEHVYVPKHEIVPEEKHAELLKTYNMTKKSNLPIIRFHEDPIARILGLVPGSIVEITRPSPSAGVYKMYRVCTP</sequence>
<dbReference type="AlphaFoldDB" id="A0A6C0K670"/>
<accession>A0A6C0K670</accession>
<dbReference type="GO" id="GO:0005666">
    <property type="term" value="C:RNA polymerase III complex"/>
    <property type="evidence" value="ECO:0007669"/>
    <property type="project" value="TreeGrafter"/>
</dbReference>
<dbReference type="GO" id="GO:0006362">
    <property type="term" value="P:transcription elongation by RNA polymerase I"/>
    <property type="evidence" value="ECO:0007669"/>
    <property type="project" value="TreeGrafter"/>
</dbReference>
<evidence type="ECO:0000259" key="2">
    <source>
        <dbReference type="Pfam" id="PF01191"/>
    </source>
</evidence>
<dbReference type="InterPro" id="IPR014381">
    <property type="entry name" value="Arch_Rpo5/euc_Rpb5"/>
</dbReference>
<dbReference type="EMBL" id="MN740808">
    <property type="protein sequence ID" value="QHU12586.1"/>
    <property type="molecule type" value="Genomic_DNA"/>
</dbReference>
<dbReference type="GO" id="GO:0006366">
    <property type="term" value="P:transcription by RNA polymerase II"/>
    <property type="evidence" value="ECO:0007669"/>
    <property type="project" value="TreeGrafter"/>
</dbReference>
<reference evidence="3" key="1">
    <citation type="journal article" date="2020" name="Nature">
        <title>Giant virus diversity and host interactions through global metagenomics.</title>
        <authorList>
            <person name="Schulz F."/>
            <person name="Roux S."/>
            <person name="Paez-Espino D."/>
            <person name="Jungbluth S."/>
            <person name="Walsh D.A."/>
            <person name="Denef V.J."/>
            <person name="McMahon K.D."/>
            <person name="Konstantinidis K.T."/>
            <person name="Eloe-Fadrosh E.A."/>
            <person name="Kyrpides N.C."/>
            <person name="Woyke T."/>
        </authorList>
    </citation>
    <scope>NUCLEOTIDE SEQUENCE</scope>
    <source>
        <strain evidence="3">GVMAG-S-1101172-89</strain>
    </source>
</reference>
<dbReference type="Gene3D" id="3.90.940.20">
    <property type="entry name" value="RPB5-like RNA polymerase subunit"/>
    <property type="match status" value="1"/>
</dbReference>
<dbReference type="GO" id="GO:0042797">
    <property type="term" value="P:tRNA transcription by RNA polymerase III"/>
    <property type="evidence" value="ECO:0007669"/>
    <property type="project" value="TreeGrafter"/>
</dbReference>
<dbReference type="GO" id="GO:0005665">
    <property type="term" value="C:RNA polymerase II, core complex"/>
    <property type="evidence" value="ECO:0007669"/>
    <property type="project" value="TreeGrafter"/>
</dbReference>
<organism evidence="3">
    <name type="scientific">viral metagenome</name>
    <dbReference type="NCBI Taxonomy" id="1070528"/>
    <lineage>
        <taxon>unclassified sequences</taxon>
        <taxon>metagenomes</taxon>
        <taxon>organismal metagenomes</taxon>
    </lineage>
</organism>
<dbReference type="InterPro" id="IPR035913">
    <property type="entry name" value="RPB5-like_sf"/>
</dbReference>
<dbReference type="SUPFAM" id="SSF55287">
    <property type="entry name" value="RPB5-like RNA polymerase subunit"/>
    <property type="match status" value="1"/>
</dbReference>
<evidence type="ECO:0000313" key="3">
    <source>
        <dbReference type="EMBL" id="QHU12586.1"/>
    </source>
</evidence>
<evidence type="ECO:0000256" key="1">
    <source>
        <dbReference type="ARBA" id="ARBA00023163"/>
    </source>
</evidence>
<feature type="domain" description="RNA polymerase subunit H/Rpb5 C-terminal" evidence="2">
    <location>
        <begin position="143"/>
        <end position="217"/>
    </location>
</feature>
<dbReference type="PANTHER" id="PTHR10535">
    <property type="entry name" value="DNA-DIRECTED RNA POLYMERASES I, II, AND III SUBUNIT RPABC1"/>
    <property type="match status" value="1"/>
</dbReference>
<dbReference type="PANTHER" id="PTHR10535:SF0">
    <property type="entry name" value="DNA-DIRECTED RNA POLYMERASES I, II, AND III SUBUNIT RPABC1"/>
    <property type="match status" value="1"/>
</dbReference>
<dbReference type="PIRSF" id="PIRSF000747">
    <property type="entry name" value="RPB5"/>
    <property type="match status" value="1"/>
</dbReference>
<name>A0A6C0K670_9ZZZZ</name>
<proteinExistence type="predicted"/>
<dbReference type="InterPro" id="IPR000783">
    <property type="entry name" value="RNA_pol_subH/Rpb5_C"/>
</dbReference>